<dbReference type="STRING" id="656024.FsymDg_0856"/>
<feature type="compositionally biased region" description="Gly residues" evidence="8">
    <location>
        <begin position="189"/>
        <end position="202"/>
    </location>
</feature>
<dbReference type="eggNOG" id="COG1826">
    <property type="taxonomic scope" value="Bacteria"/>
</dbReference>
<sequence>MFNGVGWGEIAVLMVIGLFVFGPERLPKVARDAGRLLRQIRQAATGMRDELRSELGPEFADLDLRTLHPKTFVRKHLLEDDDPLLPPYLSKRTSFDKMLFDDDSDALPGAAEPPRPRLSYDSGSYEDAAIQVKPTLSLTKASSNETSLAKPSLTKPSLTTSSSGSVSSTSLTKTISGSPGRSGLEVSSGAGGDAPATGGGTAAGQPPAAPFDTDAT</sequence>
<dbReference type="Proteomes" id="UP000001549">
    <property type="component" value="Chromosome"/>
</dbReference>
<evidence type="ECO:0000256" key="8">
    <source>
        <dbReference type="SAM" id="MobiDB-lite"/>
    </source>
</evidence>
<feature type="region of interest" description="Disordered" evidence="8">
    <location>
        <begin position="104"/>
        <end position="123"/>
    </location>
</feature>
<accession>F8AWG5</accession>
<evidence type="ECO:0000256" key="4">
    <source>
        <dbReference type="ARBA" id="ARBA00022927"/>
    </source>
</evidence>
<dbReference type="GO" id="GO:0015031">
    <property type="term" value="P:protein transport"/>
    <property type="evidence" value="ECO:0007669"/>
    <property type="project" value="UniProtKB-KW"/>
</dbReference>
<dbReference type="PRINTS" id="PR01506">
    <property type="entry name" value="TATBPROTEIN"/>
</dbReference>
<evidence type="ECO:0000313" key="10">
    <source>
        <dbReference type="EMBL" id="AEH08368.1"/>
    </source>
</evidence>
<protein>
    <submittedName>
        <fullName evidence="10">Twin-arginine translocation protein, TatB subunit</fullName>
    </submittedName>
</protein>
<dbReference type="InterPro" id="IPR003369">
    <property type="entry name" value="TatA/B/E"/>
</dbReference>
<dbReference type="HOGENOM" id="CLU_1276114_0_0_11"/>
<organism evidence="10 11">
    <name type="scientific">Candidatus Protofrankia datiscae</name>
    <dbReference type="NCBI Taxonomy" id="2716812"/>
    <lineage>
        <taxon>Bacteria</taxon>
        <taxon>Bacillati</taxon>
        <taxon>Actinomycetota</taxon>
        <taxon>Actinomycetes</taxon>
        <taxon>Frankiales</taxon>
        <taxon>Frankiaceae</taxon>
        <taxon>Protofrankia</taxon>
    </lineage>
</organism>
<comment type="subcellular location">
    <subcellularLocation>
        <location evidence="1">Membrane</location>
        <topology evidence="1">Single-pass membrane protein</topology>
    </subcellularLocation>
</comment>
<dbReference type="GO" id="GO:0016020">
    <property type="term" value="C:membrane"/>
    <property type="evidence" value="ECO:0007669"/>
    <property type="project" value="UniProtKB-SubCell"/>
</dbReference>
<dbReference type="RefSeq" id="WP_013872346.1">
    <property type="nucleotide sequence ID" value="NZ_CAAAFP010000060.1"/>
</dbReference>
<keyword evidence="2" id="KW-0813">Transport</keyword>
<feature type="region of interest" description="Disordered" evidence="8">
    <location>
        <begin position="141"/>
        <end position="216"/>
    </location>
</feature>
<evidence type="ECO:0000313" key="11">
    <source>
        <dbReference type="Proteomes" id="UP000001549"/>
    </source>
</evidence>
<gene>
    <name evidence="10" type="ordered locus">FsymDg_0856</name>
</gene>
<dbReference type="EMBL" id="CP002801">
    <property type="protein sequence ID" value="AEH08368.1"/>
    <property type="molecule type" value="Genomic_DNA"/>
</dbReference>
<dbReference type="AlphaFoldDB" id="F8AWG5"/>
<evidence type="ECO:0000256" key="7">
    <source>
        <dbReference type="ARBA" id="ARBA00023136"/>
    </source>
</evidence>
<dbReference type="PANTHER" id="PTHR33162">
    <property type="entry name" value="SEC-INDEPENDENT PROTEIN TRANSLOCASE PROTEIN TATA, CHLOROPLASTIC"/>
    <property type="match status" value="1"/>
</dbReference>
<evidence type="ECO:0000256" key="6">
    <source>
        <dbReference type="ARBA" id="ARBA00023010"/>
    </source>
</evidence>
<keyword evidence="4" id="KW-0653">Protein transport</keyword>
<dbReference type="Pfam" id="PF02416">
    <property type="entry name" value="TatA_B_E"/>
    <property type="match status" value="1"/>
</dbReference>
<dbReference type="KEGG" id="fsy:FsymDg_0856"/>
<evidence type="ECO:0000256" key="1">
    <source>
        <dbReference type="ARBA" id="ARBA00004167"/>
    </source>
</evidence>
<dbReference type="Gene3D" id="1.20.5.3310">
    <property type="match status" value="1"/>
</dbReference>
<keyword evidence="5 9" id="KW-1133">Transmembrane helix</keyword>
<name>F8AWG5_9ACTN</name>
<proteinExistence type="predicted"/>
<dbReference type="NCBIfam" id="NF002377">
    <property type="entry name" value="PRK01371.1-4"/>
    <property type="match status" value="1"/>
</dbReference>
<keyword evidence="11" id="KW-1185">Reference proteome</keyword>
<evidence type="ECO:0000256" key="5">
    <source>
        <dbReference type="ARBA" id="ARBA00022989"/>
    </source>
</evidence>
<dbReference type="NCBIfam" id="NF002376">
    <property type="entry name" value="PRK01371.1-3"/>
    <property type="match status" value="1"/>
</dbReference>
<feature type="compositionally biased region" description="Low complexity" evidence="8">
    <location>
        <begin position="150"/>
        <end position="174"/>
    </location>
</feature>
<keyword evidence="7 9" id="KW-0472">Membrane</keyword>
<dbReference type="PANTHER" id="PTHR33162:SF1">
    <property type="entry name" value="SEC-INDEPENDENT PROTEIN TRANSLOCASE PROTEIN TATA, CHLOROPLASTIC"/>
    <property type="match status" value="1"/>
</dbReference>
<keyword evidence="6" id="KW-0811">Translocation</keyword>
<feature type="transmembrane region" description="Helical" evidence="9">
    <location>
        <begin position="6"/>
        <end position="22"/>
    </location>
</feature>
<evidence type="ECO:0000256" key="9">
    <source>
        <dbReference type="SAM" id="Phobius"/>
    </source>
</evidence>
<reference evidence="10 11" key="1">
    <citation type="submission" date="2011-05" db="EMBL/GenBank/DDBJ databases">
        <title>Complete sequence of chromosome of Frankia symbiont of Datisca glomerata.</title>
        <authorList>
            <consortium name="US DOE Joint Genome Institute"/>
            <person name="Lucas S."/>
            <person name="Han J."/>
            <person name="Lapidus A."/>
            <person name="Cheng J.-F."/>
            <person name="Goodwin L."/>
            <person name="Pitluck S."/>
            <person name="Peters L."/>
            <person name="Mikhailova N."/>
            <person name="Chertkov O."/>
            <person name="Teshima H."/>
            <person name="Han C."/>
            <person name="Tapia R."/>
            <person name="Land M."/>
            <person name="Hauser L."/>
            <person name="Kyrpides N."/>
            <person name="Ivanova N."/>
            <person name="Pagani I."/>
            <person name="Berry A."/>
            <person name="Pawlowski K."/>
            <person name="Persson T."/>
            <person name="Vanden Heuvel B."/>
            <person name="Benson D."/>
            <person name="Woyke T."/>
        </authorList>
    </citation>
    <scope>NUCLEOTIDE SEQUENCE [LARGE SCALE GENOMIC DNA]</scope>
    <source>
        <strain evidence="11">4085684</strain>
    </source>
</reference>
<evidence type="ECO:0000256" key="3">
    <source>
        <dbReference type="ARBA" id="ARBA00022692"/>
    </source>
</evidence>
<keyword evidence="3 9" id="KW-0812">Transmembrane</keyword>
<evidence type="ECO:0000256" key="2">
    <source>
        <dbReference type="ARBA" id="ARBA00022448"/>
    </source>
</evidence>